<protein>
    <submittedName>
        <fullName evidence="2">Uncharacterized protein</fullName>
    </submittedName>
</protein>
<name>A0AAU8CZP4_9HYPH</name>
<keyword evidence="1" id="KW-0472">Membrane</keyword>
<dbReference type="AlphaFoldDB" id="A0AAU8CZP4"/>
<feature type="transmembrane region" description="Helical" evidence="1">
    <location>
        <begin position="74"/>
        <end position="92"/>
    </location>
</feature>
<dbReference type="EMBL" id="CP159256">
    <property type="protein sequence ID" value="XCG52261.1"/>
    <property type="molecule type" value="Genomic_DNA"/>
</dbReference>
<proteinExistence type="predicted"/>
<evidence type="ECO:0000256" key="1">
    <source>
        <dbReference type="SAM" id="Phobius"/>
    </source>
</evidence>
<dbReference type="RefSeq" id="WP_353646469.1">
    <property type="nucleotide sequence ID" value="NZ_CP159256.1"/>
</dbReference>
<gene>
    <name evidence="2" type="ORF">ABVK50_32780</name>
</gene>
<organism evidence="2">
    <name type="scientific">Mesorhizobium sp. WSM2240</name>
    <dbReference type="NCBI Taxonomy" id="3228851"/>
    <lineage>
        <taxon>Bacteria</taxon>
        <taxon>Pseudomonadati</taxon>
        <taxon>Pseudomonadota</taxon>
        <taxon>Alphaproteobacteria</taxon>
        <taxon>Hyphomicrobiales</taxon>
        <taxon>Phyllobacteriaceae</taxon>
        <taxon>Mesorhizobium</taxon>
    </lineage>
</organism>
<feature type="transmembrane region" description="Helical" evidence="1">
    <location>
        <begin position="25"/>
        <end position="45"/>
    </location>
</feature>
<feature type="transmembrane region" description="Helical" evidence="1">
    <location>
        <begin position="52"/>
        <end position="68"/>
    </location>
</feature>
<keyword evidence="1" id="KW-1133">Transmembrane helix</keyword>
<keyword evidence="1" id="KW-0812">Transmembrane</keyword>
<accession>A0AAU8CZP4</accession>
<keyword evidence="2" id="KW-0614">Plasmid</keyword>
<evidence type="ECO:0000313" key="2">
    <source>
        <dbReference type="EMBL" id="XCG52261.1"/>
    </source>
</evidence>
<sequence length="190" mass="19713">MLAALAYPVIGIVLGNQWSEAAPLVQAIAVASLFTFSLVAMGSIWDMFMRSLIVILVSVPVITASLFLGGLQDAAPSTLLIVPFQALVTLALRRRRLGRKWSELTAAVRRSGRVAASSPSGLLAVAPAARFTFERSLGQAADAGLGAASGQLAGLLATCPPLGDEVARITSALNPSIAPRVRMATGVPEH</sequence>
<geneLocation type="plasmid" evidence="2">
    <name>pMk2240A</name>
</geneLocation>
<reference evidence="2" key="1">
    <citation type="submission" date="2024-06" db="EMBL/GenBank/DDBJ databases">
        <title>Mesorhizobium karijinii sp. nov., a symbiont of the iconic Swainsona formosa from arid Australia.</title>
        <authorList>
            <person name="Hill Y.J."/>
            <person name="Watkin E.L.J."/>
            <person name="O'Hara G.W."/>
            <person name="Terpolilli J."/>
            <person name="Tye M.L."/>
            <person name="Kohlmeier M.G."/>
        </authorList>
    </citation>
    <scope>NUCLEOTIDE SEQUENCE</scope>
    <source>
        <strain evidence="2">WSM2240</strain>
        <plasmid evidence="2">pMk2240A</plasmid>
    </source>
</reference>